<dbReference type="Gene3D" id="3.40.190.10">
    <property type="entry name" value="Periplasmic binding protein-like II"/>
    <property type="match status" value="1"/>
</dbReference>
<protein>
    <recommendedName>
        <fullName evidence="4">ABC-type Fe3+ transport system, periplasmic component</fullName>
    </recommendedName>
</protein>
<dbReference type="KEGG" id="cgc:Cyagr_0774"/>
<reference evidence="3" key="1">
    <citation type="journal article" date="2013" name="Proc. Natl. Acad. Sci. U.S.A.">
        <title>Improving the coverage of the cyanobacterial phylum using diversity-driven genome sequencing.</title>
        <authorList>
            <person name="Shih P.M."/>
            <person name="Wu D."/>
            <person name="Latifi A."/>
            <person name="Axen S.D."/>
            <person name="Fewer D.P."/>
            <person name="Talla E."/>
            <person name="Calteau A."/>
            <person name="Cai F."/>
            <person name="Tandeau de Marsac N."/>
            <person name="Rippka R."/>
            <person name="Herdman M."/>
            <person name="Sivonen K."/>
            <person name="Coursin T."/>
            <person name="Laurent T."/>
            <person name="Goodwin L."/>
            <person name="Nolan M."/>
            <person name="Davenport K.W."/>
            <person name="Han C.S."/>
            <person name="Rubin E.M."/>
            <person name="Eisen J.A."/>
            <person name="Woyke T."/>
            <person name="Gugger M."/>
            <person name="Kerfeld C.A."/>
        </authorList>
    </citation>
    <scope>NUCLEOTIDE SEQUENCE [LARGE SCALE GENOMIC DNA]</scope>
    <source>
        <strain evidence="3">ATCC 27147 / PCC 6307</strain>
    </source>
</reference>
<dbReference type="InterPro" id="IPR050682">
    <property type="entry name" value="ModA/WtpA"/>
</dbReference>
<evidence type="ECO:0008006" key="4">
    <source>
        <dbReference type="Google" id="ProtNLM"/>
    </source>
</evidence>
<dbReference type="Pfam" id="PF13531">
    <property type="entry name" value="SBP_bac_11"/>
    <property type="match status" value="1"/>
</dbReference>
<proteinExistence type="predicted"/>
<evidence type="ECO:0000256" key="1">
    <source>
        <dbReference type="SAM" id="MobiDB-lite"/>
    </source>
</evidence>
<dbReference type="SUPFAM" id="SSF53850">
    <property type="entry name" value="Periplasmic binding protein-like II"/>
    <property type="match status" value="1"/>
</dbReference>
<dbReference type="AlphaFoldDB" id="K9P5H9"/>
<feature type="region of interest" description="Disordered" evidence="1">
    <location>
        <begin position="314"/>
        <end position="347"/>
    </location>
</feature>
<dbReference type="HOGENOM" id="CLU_749294_0_0_3"/>
<dbReference type="PATRIC" id="fig|292564.3.peg.722"/>
<dbReference type="Proteomes" id="UP000010388">
    <property type="component" value="Chromosome"/>
</dbReference>
<dbReference type="PANTHER" id="PTHR30632:SF0">
    <property type="entry name" value="SULFATE-BINDING PROTEIN"/>
    <property type="match status" value="1"/>
</dbReference>
<evidence type="ECO:0000313" key="2">
    <source>
        <dbReference type="EMBL" id="AFY27961.1"/>
    </source>
</evidence>
<sequence>MAATLTRRRLLSLLIAGASLALATAPLPGLRRQLVVAVGSELASAMAELEPLFERRHGGIDLVWRVQGSQDMVNRAREEGPERPRVLIPANRDLLSRLATELQAQGGAPAFLQAPIPVARTLLVAVAWPERVQRLFPDGRFSWPLLRRATAAGQWGALGAPESWGSFDLRSADPMRSNSGQLTLALWCQDANSGGYGAGGGSGGCAAALRRAVYRPARSTDILLQEFISGGPNEGDLALVYEASALARQGEAGRLRPGGYVLLFPDPTIETVLAAAVLRGEATGRTEDGERLVAFLLSPEGQGVLTRLGFRGADGGGGSPAARGVKRLPPPSPEQREELLRLWQQAG</sequence>
<dbReference type="PANTHER" id="PTHR30632">
    <property type="entry name" value="MOLYBDATE-BINDING PERIPLASMIC PROTEIN"/>
    <property type="match status" value="1"/>
</dbReference>
<dbReference type="eggNOG" id="COG1840">
    <property type="taxonomic scope" value="Bacteria"/>
</dbReference>
<gene>
    <name evidence="2" type="ordered locus">Cyagr_0774</name>
</gene>
<dbReference type="GO" id="GO:0030973">
    <property type="term" value="F:molybdate ion binding"/>
    <property type="evidence" value="ECO:0007669"/>
    <property type="project" value="TreeGrafter"/>
</dbReference>
<name>K9P5H9_CYAGP</name>
<dbReference type="EMBL" id="CP003495">
    <property type="protein sequence ID" value="AFY27961.1"/>
    <property type="molecule type" value="Genomic_DNA"/>
</dbReference>
<dbReference type="OrthoDB" id="448493at2"/>
<organism evidence="2 3">
    <name type="scientific">Cyanobium gracile (strain ATCC 27147 / PCC 6307)</name>
    <dbReference type="NCBI Taxonomy" id="292564"/>
    <lineage>
        <taxon>Bacteria</taxon>
        <taxon>Bacillati</taxon>
        <taxon>Cyanobacteriota</taxon>
        <taxon>Cyanophyceae</taxon>
        <taxon>Synechococcales</taxon>
        <taxon>Prochlorococcaceae</taxon>
        <taxon>Cyanobium</taxon>
    </lineage>
</organism>
<evidence type="ECO:0000313" key="3">
    <source>
        <dbReference type="Proteomes" id="UP000010388"/>
    </source>
</evidence>
<accession>K9P5H9</accession>
<dbReference type="GO" id="GO:0015689">
    <property type="term" value="P:molybdate ion transport"/>
    <property type="evidence" value="ECO:0007669"/>
    <property type="project" value="TreeGrafter"/>
</dbReference>
<dbReference type="RefSeq" id="WP_015108415.1">
    <property type="nucleotide sequence ID" value="NC_019675.1"/>
</dbReference>
<dbReference type="STRING" id="292564.Cyagr_0774"/>